<dbReference type="InterPro" id="IPR039525">
    <property type="entry name" value="RNF126-like_zinc-ribbon"/>
</dbReference>
<keyword evidence="3" id="KW-0808">Transferase</keyword>
<feature type="region of interest" description="Disordered" evidence="9">
    <location>
        <begin position="97"/>
        <end position="145"/>
    </location>
</feature>
<dbReference type="GO" id="GO:0008270">
    <property type="term" value="F:zinc ion binding"/>
    <property type="evidence" value="ECO:0007669"/>
    <property type="project" value="UniProtKB-KW"/>
</dbReference>
<evidence type="ECO:0000256" key="7">
    <source>
        <dbReference type="ARBA" id="ARBA00022833"/>
    </source>
</evidence>
<feature type="domain" description="RING-type" evidence="10">
    <location>
        <begin position="288"/>
        <end position="329"/>
    </location>
</feature>
<dbReference type="GO" id="GO:0006511">
    <property type="term" value="P:ubiquitin-dependent protein catabolic process"/>
    <property type="evidence" value="ECO:0007669"/>
    <property type="project" value="TreeGrafter"/>
</dbReference>
<feature type="compositionally biased region" description="Polar residues" evidence="9">
    <location>
        <begin position="185"/>
        <end position="195"/>
    </location>
</feature>
<keyword evidence="6" id="KW-0833">Ubl conjugation pathway</keyword>
<protein>
    <recommendedName>
        <fullName evidence="2">RING-type E3 ubiquitin transferase</fullName>
        <ecNumber evidence="2">2.3.2.27</ecNumber>
    </recommendedName>
</protein>
<evidence type="ECO:0000256" key="3">
    <source>
        <dbReference type="ARBA" id="ARBA00022679"/>
    </source>
</evidence>
<evidence type="ECO:0000256" key="4">
    <source>
        <dbReference type="ARBA" id="ARBA00022723"/>
    </source>
</evidence>
<dbReference type="CDD" id="cd16667">
    <property type="entry name" value="RING-H2_RNF126-like"/>
    <property type="match status" value="1"/>
</dbReference>
<dbReference type="AlphaFoldDB" id="A0A261Y2W7"/>
<comment type="caution">
    <text evidence="11">The sequence shown here is derived from an EMBL/GenBank/DDBJ whole genome shotgun (WGS) entry which is preliminary data.</text>
</comment>
<gene>
    <name evidence="11" type="ORF">BZG36_01768</name>
</gene>
<evidence type="ECO:0000256" key="6">
    <source>
        <dbReference type="ARBA" id="ARBA00022786"/>
    </source>
</evidence>
<dbReference type="SUPFAM" id="SSF57850">
    <property type="entry name" value="RING/U-box"/>
    <property type="match status" value="1"/>
</dbReference>
<name>A0A261Y2W7_9FUNG</name>
<accession>A0A261Y2W7</accession>
<evidence type="ECO:0000256" key="2">
    <source>
        <dbReference type="ARBA" id="ARBA00012483"/>
    </source>
</evidence>
<dbReference type="Proteomes" id="UP000242875">
    <property type="component" value="Unassembled WGS sequence"/>
</dbReference>
<dbReference type="EC" id="2.3.2.27" evidence="2"/>
<evidence type="ECO:0000256" key="8">
    <source>
        <dbReference type="PROSITE-ProRule" id="PRU00175"/>
    </source>
</evidence>
<feature type="compositionally biased region" description="Polar residues" evidence="9">
    <location>
        <begin position="121"/>
        <end position="138"/>
    </location>
</feature>
<dbReference type="SMART" id="SM00184">
    <property type="entry name" value="RING"/>
    <property type="match status" value="1"/>
</dbReference>
<dbReference type="InterPro" id="IPR001841">
    <property type="entry name" value="Znf_RING"/>
</dbReference>
<evidence type="ECO:0000256" key="5">
    <source>
        <dbReference type="ARBA" id="ARBA00022771"/>
    </source>
</evidence>
<evidence type="ECO:0000313" key="12">
    <source>
        <dbReference type="Proteomes" id="UP000242875"/>
    </source>
</evidence>
<feature type="region of interest" description="Disordered" evidence="9">
    <location>
        <begin position="185"/>
        <end position="212"/>
    </location>
</feature>
<evidence type="ECO:0000259" key="10">
    <source>
        <dbReference type="PROSITE" id="PS50089"/>
    </source>
</evidence>
<evidence type="ECO:0000313" key="11">
    <source>
        <dbReference type="EMBL" id="OZJ04970.1"/>
    </source>
</evidence>
<dbReference type="Pfam" id="PF13639">
    <property type="entry name" value="zf-RING_2"/>
    <property type="match status" value="1"/>
</dbReference>
<dbReference type="InterPro" id="IPR013083">
    <property type="entry name" value="Znf_RING/FYVE/PHD"/>
</dbReference>
<organism evidence="11 12">
    <name type="scientific">Bifiguratus adelaidae</name>
    <dbReference type="NCBI Taxonomy" id="1938954"/>
    <lineage>
        <taxon>Eukaryota</taxon>
        <taxon>Fungi</taxon>
        <taxon>Fungi incertae sedis</taxon>
        <taxon>Mucoromycota</taxon>
        <taxon>Mucoromycotina</taxon>
        <taxon>Endogonomycetes</taxon>
        <taxon>Endogonales</taxon>
        <taxon>Endogonales incertae sedis</taxon>
        <taxon>Bifiguratus</taxon>
    </lineage>
</organism>
<feature type="region of interest" description="Disordered" evidence="9">
    <location>
        <begin position="337"/>
        <end position="392"/>
    </location>
</feature>
<dbReference type="PANTHER" id="PTHR45931:SF3">
    <property type="entry name" value="RING ZINC FINGER-CONTAINING PROTEIN"/>
    <property type="match status" value="1"/>
</dbReference>
<dbReference type="Gene3D" id="3.30.40.10">
    <property type="entry name" value="Zinc/RING finger domain, C3HC4 (zinc finger)"/>
    <property type="match status" value="1"/>
</dbReference>
<reference evidence="11 12" key="1">
    <citation type="journal article" date="2017" name="Mycologia">
        <title>Bifiguratus adelaidae, gen. et sp. nov., a new member of Mucoromycotina in endophytic and soil-dwelling habitats.</title>
        <authorList>
            <person name="Torres-Cruz T.J."/>
            <person name="Billingsley Tobias T.L."/>
            <person name="Almatruk M."/>
            <person name="Hesse C."/>
            <person name="Kuske C.R."/>
            <person name="Desiro A."/>
            <person name="Benucci G.M."/>
            <person name="Bonito G."/>
            <person name="Stajich J.E."/>
            <person name="Dunlap C."/>
            <person name="Arnold A.E."/>
            <person name="Porras-Alfaro A."/>
        </authorList>
    </citation>
    <scope>NUCLEOTIDE SEQUENCE [LARGE SCALE GENOMIC DNA]</scope>
    <source>
        <strain evidence="11 12">AZ0501</strain>
    </source>
</reference>
<keyword evidence="4" id="KW-0479">Metal-binding</keyword>
<dbReference type="EMBL" id="MVBO01000025">
    <property type="protein sequence ID" value="OZJ04970.1"/>
    <property type="molecule type" value="Genomic_DNA"/>
</dbReference>
<keyword evidence="7" id="KW-0862">Zinc</keyword>
<sequence length="392" mass="42038">MSEGSPTPRAQPAYWCHQCEAEVAALMAPEPTCPMCHGQFVEEIEGSDANEFELLAEEYDNERLSDLPFSHPGRITRNQDLVQLFLQQLLGGRMDASFRQPGEQEDGGFSTDSGAGPPQGDANTNISTESGGNDNTRNPGAFPFNRASSPFGGAFSGGGGVTFEFSTIGAGGRPYVFRRTWGNTGDSSGGASNNVDEAEHVGSDNTSSGEQQGRHPLEAFFQLLGLAPHPNMNLGDYVGSQAALDNIVSRMMEQYNQENAPPPASEETIEHLPGRTITQADLDRSPECAICKDEFLLDDKTTQLPCHHEFHEECIKPWLKVNGTCPVCRYSLVQKAGHDDKDGSNSANASTSPFNAANSAQNQGSSGTSTTANSASQPREETLPGTFPEDLD</sequence>
<dbReference type="GO" id="GO:0005634">
    <property type="term" value="C:nucleus"/>
    <property type="evidence" value="ECO:0007669"/>
    <property type="project" value="TreeGrafter"/>
</dbReference>
<keyword evidence="12" id="KW-1185">Reference proteome</keyword>
<feature type="compositionally biased region" description="Low complexity" evidence="9">
    <location>
        <begin position="358"/>
        <end position="377"/>
    </location>
</feature>
<dbReference type="FunFam" id="3.30.40.10:FF:000127">
    <property type="entry name" value="E3 ubiquitin-protein ligase RNF181"/>
    <property type="match status" value="1"/>
</dbReference>
<evidence type="ECO:0000256" key="9">
    <source>
        <dbReference type="SAM" id="MobiDB-lite"/>
    </source>
</evidence>
<dbReference type="GO" id="GO:0016567">
    <property type="term" value="P:protein ubiquitination"/>
    <property type="evidence" value="ECO:0007669"/>
    <property type="project" value="UniProtKB-ARBA"/>
</dbReference>
<dbReference type="InterPro" id="IPR051834">
    <property type="entry name" value="RING_finger_E3_ligase"/>
</dbReference>
<dbReference type="OrthoDB" id="8062037at2759"/>
<comment type="catalytic activity">
    <reaction evidence="1">
        <text>S-ubiquitinyl-[E2 ubiquitin-conjugating enzyme]-L-cysteine + [acceptor protein]-L-lysine = [E2 ubiquitin-conjugating enzyme]-L-cysteine + N(6)-ubiquitinyl-[acceptor protein]-L-lysine.</text>
        <dbReference type="EC" id="2.3.2.27"/>
    </reaction>
</comment>
<evidence type="ECO:0000256" key="1">
    <source>
        <dbReference type="ARBA" id="ARBA00000900"/>
    </source>
</evidence>
<keyword evidence="5 8" id="KW-0863">Zinc-finger</keyword>
<dbReference type="PROSITE" id="PS50089">
    <property type="entry name" value="ZF_RING_2"/>
    <property type="match status" value="1"/>
</dbReference>
<dbReference type="GO" id="GO:0061630">
    <property type="term" value="F:ubiquitin protein ligase activity"/>
    <property type="evidence" value="ECO:0007669"/>
    <property type="project" value="UniProtKB-EC"/>
</dbReference>
<dbReference type="PANTHER" id="PTHR45931">
    <property type="entry name" value="SI:CH211-59O9.10"/>
    <property type="match status" value="1"/>
</dbReference>
<dbReference type="Pfam" id="PF14369">
    <property type="entry name" value="Zn_ribbon_19"/>
    <property type="match status" value="1"/>
</dbReference>
<feature type="compositionally biased region" description="Polar residues" evidence="9">
    <location>
        <begin position="344"/>
        <end position="357"/>
    </location>
</feature>
<proteinExistence type="predicted"/>